<evidence type="ECO:0000313" key="2">
    <source>
        <dbReference type="Proteomes" id="UP000231464"/>
    </source>
</evidence>
<protein>
    <submittedName>
        <fullName evidence="1">Uncharacterized protein</fullName>
    </submittedName>
</protein>
<dbReference type="Proteomes" id="UP000231464">
    <property type="component" value="Unassembled WGS sequence"/>
</dbReference>
<proteinExistence type="predicted"/>
<reference evidence="2" key="1">
    <citation type="submission" date="2017-09" db="EMBL/GenBank/DDBJ databases">
        <title>Depth-based differentiation of microbial function through sediment-hosted aquifers and enrichment of novel symbionts in the deep terrestrial subsurface.</title>
        <authorList>
            <person name="Probst A.J."/>
            <person name="Ladd B."/>
            <person name="Jarett J.K."/>
            <person name="Geller-Mcgrath D.E."/>
            <person name="Sieber C.M.K."/>
            <person name="Emerson J.B."/>
            <person name="Anantharaman K."/>
            <person name="Thomas B.C."/>
            <person name="Malmstrom R."/>
            <person name="Stieglmeier M."/>
            <person name="Klingl A."/>
            <person name="Woyke T."/>
            <person name="Ryan C.M."/>
            <person name="Banfield J.F."/>
        </authorList>
    </citation>
    <scope>NUCLEOTIDE SEQUENCE [LARGE SCALE GENOMIC DNA]</scope>
</reference>
<dbReference type="AlphaFoldDB" id="A0A2M6WBL3"/>
<gene>
    <name evidence="1" type="ORF">COU23_00590</name>
</gene>
<accession>A0A2M6WBL3</accession>
<organism evidence="1 2">
    <name type="scientific">Candidatus Kuenenbacteria bacterium CG10_big_fil_rev_8_21_14_0_10_36_11</name>
    <dbReference type="NCBI Taxonomy" id="1974618"/>
    <lineage>
        <taxon>Bacteria</taxon>
        <taxon>Candidatus Kueneniibacteriota</taxon>
    </lineage>
</organism>
<name>A0A2M6WBL3_9BACT</name>
<dbReference type="EMBL" id="PFBP01000008">
    <property type="protein sequence ID" value="PIT90065.1"/>
    <property type="molecule type" value="Genomic_DNA"/>
</dbReference>
<sequence length="68" mass="7885">MINYFKICIAKIIITKIINQPRVQKNNFKASFFWFSIYIKTGLPKIKAPVMAADKTKRSKIEIGPRIV</sequence>
<comment type="caution">
    <text evidence="1">The sequence shown here is derived from an EMBL/GenBank/DDBJ whole genome shotgun (WGS) entry which is preliminary data.</text>
</comment>
<evidence type="ECO:0000313" key="1">
    <source>
        <dbReference type="EMBL" id="PIT90065.1"/>
    </source>
</evidence>